<feature type="compositionally biased region" description="Polar residues" evidence="1">
    <location>
        <begin position="125"/>
        <end position="145"/>
    </location>
</feature>
<evidence type="ECO:0000313" key="2">
    <source>
        <dbReference type="EMBL" id="KAF4632933.1"/>
    </source>
</evidence>
<comment type="caution">
    <text evidence="2">The sequence shown here is derived from an EMBL/GenBank/DDBJ whole genome shotgun (WGS) entry which is preliminary data.</text>
</comment>
<dbReference type="EMBL" id="JAAMPI010000304">
    <property type="protein sequence ID" value="KAF4632933.1"/>
    <property type="molecule type" value="Genomic_DNA"/>
</dbReference>
<evidence type="ECO:0000256" key="1">
    <source>
        <dbReference type="SAM" id="MobiDB-lite"/>
    </source>
</evidence>
<name>A0A8H4RNR9_9HELO</name>
<accession>A0A8H4RNR9</accession>
<gene>
    <name evidence="2" type="ORF">G7Y89_g5194</name>
</gene>
<feature type="region of interest" description="Disordered" evidence="1">
    <location>
        <begin position="76"/>
        <end position="145"/>
    </location>
</feature>
<dbReference type="AlphaFoldDB" id="A0A8H4RNR9"/>
<sequence length="145" mass="16672">MHLEEKRLQMELEGKRMQAVLEQTRLDLEQKRLDLRFDLEQKRLELRIDWDQEMEQQRMEMQNRLRTVGASVAIEHHGGFGLPSDSESEVEDDQAVASSPPSPPSPRSHESLSDVEWPEMDAWSTGVSIASTPRSPDPEQQQGHD</sequence>
<dbReference type="Proteomes" id="UP000566819">
    <property type="component" value="Unassembled WGS sequence"/>
</dbReference>
<organism evidence="2 3">
    <name type="scientific">Cudoniella acicularis</name>
    <dbReference type="NCBI Taxonomy" id="354080"/>
    <lineage>
        <taxon>Eukaryota</taxon>
        <taxon>Fungi</taxon>
        <taxon>Dikarya</taxon>
        <taxon>Ascomycota</taxon>
        <taxon>Pezizomycotina</taxon>
        <taxon>Leotiomycetes</taxon>
        <taxon>Helotiales</taxon>
        <taxon>Tricladiaceae</taxon>
        <taxon>Cudoniella</taxon>
    </lineage>
</organism>
<proteinExistence type="predicted"/>
<evidence type="ECO:0000313" key="3">
    <source>
        <dbReference type="Proteomes" id="UP000566819"/>
    </source>
</evidence>
<reference evidence="2 3" key="1">
    <citation type="submission" date="2020-03" db="EMBL/GenBank/DDBJ databases">
        <title>Draft Genome Sequence of Cudoniella acicularis.</title>
        <authorList>
            <person name="Buettner E."/>
            <person name="Kellner H."/>
        </authorList>
    </citation>
    <scope>NUCLEOTIDE SEQUENCE [LARGE SCALE GENOMIC DNA]</scope>
    <source>
        <strain evidence="2 3">DSM 108380</strain>
    </source>
</reference>
<keyword evidence="3" id="KW-1185">Reference proteome</keyword>
<protein>
    <submittedName>
        <fullName evidence="2">Uncharacterized protein</fullName>
    </submittedName>
</protein>